<dbReference type="EMBL" id="UHFN01000007">
    <property type="protein sequence ID" value="SUN63894.1"/>
    <property type="molecule type" value="Genomic_DNA"/>
</dbReference>
<proteinExistence type="predicted"/>
<keyword evidence="2" id="KW-1185">Reference proteome</keyword>
<gene>
    <name evidence="1" type="ORF">NCTC12224_02682</name>
</gene>
<dbReference type="OrthoDB" id="9812611at2"/>
<accession>A0A380KH49</accession>
<reference evidence="1 2" key="1">
    <citation type="submission" date="2018-06" db="EMBL/GenBank/DDBJ databases">
        <authorList>
            <consortium name="Pathogen Informatics"/>
            <person name="Doyle S."/>
        </authorList>
    </citation>
    <scope>NUCLEOTIDE SEQUENCE [LARGE SCALE GENOMIC DNA]</scope>
    <source>
        <strain evidence="1 2">NCTC12224</strain>
    </source>
</reference>
<evidence type="ECO:0000313" key="1">
    <source>
        <dbReference type="EMBL" id="SUN63894.1"/>
    </source>
</evidence>
<dbReference type="InterPro" id="IPR014054">
    <property type="entry name" value="Phage_regulatory_Rha"/>
</dbReference>
<evidence type="ECO:0000313" key="2">
    <source>
        <dbReference type="Proteomes" id="UP000254924"/>
    </source>
</evidence>
<dbReference type="Proteomes" id="UP000254924">
    <property type="component" value="Unassembled WGS sequence"/>
</dbReference>
<name>A0A380KH49_9STRE</name>
<sequence>MRVATFGRWWHDIVSTVRNSRKHKGGQNINTLKSRLVASWAGKSHSELLTDIGQYSKLLKVAGVDVTAYWEEDGYYTKRGKTQTKYLISQKGCELICSQLSDVQRAKFNAECSKAFNKG</sequence>
<organism evidence="1 2">
    <name type="scientific">Streptococcus hyointestinalis</name>
    <dbReference type="NCBI Taxonomy" id="1337"/>
    <lineage>
        <taxon>Bacteria</taxon>
        <taxon>Bacillati</taxon>
        <taxon>Bacillota</taxon>
        <taxon>Bacilli</taxon>
        <taxon>Lactobacillales</taxon>
        <taxon>Streptococcaceae</taxon>
        <taxon>Streptococcus</taxon>
    </lineage>
</organism>
<dbReference type="Pfam" id="PF09669">
    <property type="entry name" value="Phage_pRha"/>
    <property type="match status" value="1"/>
</dbReference>
<dbReference type="AlphaFoldDB" id="A0A380KH49"/>
<protein>
    <submittedName>
        <fullName evidence="1">Phage regulatory protein Rha (Phage_pRha)</fullName>
    </submittedName>
</protein>